<evidence type="ECO:0000259" key="2">
    <source>
        <dbReference type="Pfam" id="PF22882"/>
    </source>
</evidence>
<feature type="region of interest" description="Disordered" evidence="1">
    <location>
        <begin position="245"/>
        <end position="284"/>
    </location>
</feature>
<dbReference type="InterPro" id="IPR049785">
    <property type="entry name" value="GT-D-like_firm"/>
</dbReference>
<comment type="caution">
    <text evidence="3">The sequence shown here is derived from an EMBL/GenBank/DDBJ whole genome shotgun (WGS) entry which is preliminary data.</text>
</comment>
<feature type="compositionally biased region" description="Basic and acidic residues" evidence="1">
    <location>
        <begin position="247"/>
        <end position="260"/>
    </location>
</feature>
<organism evidence="3 4">
    <name type="scientific">Paenibacillus solanacearum</name>
    <dbReference type="NCBI Taxonomy" id="2048548"/>
    <lineage>
        <taxon>Bacteria</taxon>
        <taxon>Bacillati</taxon>
        <taxon>Bacillota</taxon>
        <taxon>Bacilli</taxon>
        <taxon>Bacillales</taxon>
        <taxon>Paenibacillaceae</taxon>
        <taxon>Paenibacillus</taxon>
    </lineage>
</organism>
<dbReference type="RefSeq" id="WP_218092956.1">
    <property type="nucleotide sequence ID" value="NZ_CAJVAS010000013.1"/>
</dbReference>
<dbReference type="NCBIfam" id="NF040628">
    <property type="entry name" value="GT-D_rel"/>
    <property type="match status" value="1"/>
</dbReference>
<dbReference type="InterPro" id="IPR055171">
    <property type="entry name" value="GT-D-like"/>
</dbReference>
<dbReference type="AlphaFoldDB" id="A0A916K5M7"/>
<evidence type="ECO:0000313" key="3">
    <source>
        <dbReference type="EMBL" id="CAG7630461.1"/>
    </source>
</evidence>
<sequence>MGRDERNWLSTLEVIEEIEKAVEQKKPLSVVRVGDGENLCLAQYKVWPIRKILATRWARLSRSTNWKGVRLPNIELRDSLIKSIKKADIVGIPHKHDKEILAEQQQYLRPLTDACFERFEIEPAKLCHTFINRHMVEFVEFWEMLRGKRVAVVSRWAHQFKRLVGKKYGDFEIEIVRTIRIDRYGEIPAVLQKMKSVDCDIVFVSAGVNAVILAQKLAEKQGRVAVDFGKSAIFMISGNPKVRAWNPKRDGVKRAPEKAPAEAQISAERPEETDSPDTLRPSSD</sequence>
<evidence type="ECO:0000313" key="4">
    <source>
        <dbReference type="Proteomes" id="UP000693672"/>
    </source>
</evidence>
<dbReference type="EMBL" id="CAJVAS010000013">
    <property type="protein sequence ID" value="CAG7630461.1"/>
    <property type="molecule type" value="Genomic_DNA"/>
</dbReference>
<keyword evidence="4" id="KW-1185">Reference proteome</keyword>
<feature type="domain" description="GT-D fold-like" evidence="2">
    <location>
        <begin position="10"/>
        <end position="232"/>
    </location>
</feature>
<name>A0A916K5M7_9BACL</name>
<accession>A0A916K5M7</accession>
<proteinExistence type="predicted"/>
<evidence type="ECO:0000256" key="1">
    <source>
        <dbReference type="SAM" id="MobiDB-lite"/>
    </source>
</evidence>
<dbReference type="Proteomes" id="UP000693672">
    <property type="component" value="Unassembled WGS sequence"/>
</dbReference>
<protein>
    <recommendedName>
        <fullName evidence="2">GT-D fold-like domain-containing protein</fullName>
    </recommendedName>
</protein>
<reference evidence="3" key="1">
    <citation type="submission" date="2021-06" db="EMBL/GenBank/DDBJ databases">
        <authorList>
            <person name="Criscuolo A."/>
        </authorList>
    </citation>
    <scope>NUCLEOTIDE SEQUENCE</scope>
    <source>
        <strain evidence="3">CIP111600</strain>
    </source>
</reference>
<dbReference type="Pfam" id="PF22882">
    <property type="entry name" value="GT-D-like"/>
    <property type="match status" value="1"/>
</dbReference>
<gene>
    <name evidence="3" type="ORF">PAESOLCIP111_03193</name>
</gene>